<evidence type="ECO:0000313" key="1">
    <source>
        <dbReference type="EMBL" id="KAI8003100.1"/>
    </source>
</evidence>
<reference evidence="1 2" key="1">
    <citation type="journal article" date="2022" name="Plant J.">
        <title>Chromosome-level genome of Camellia lanceoleosa provides a valuable resource for understanding genome evolution and self-incompatibility.</title>
        <authorList>
            <person name="Gong W."/>
            <person name="Xiao S."/>
            <person name="Wang L."/>
            <person name="Liao Z."/>
            <person name="Chang Y."/>
            <person name="Mo W."/>
            <person name="Hu G."/>
            <person name="Li W."/>
            <person name="Zhao G."/>
            <person name="Zhu H."/>
            <person name="Hu X."/>
            <person name="Ji K."/>
            <person name="Xiang X."/>
            <person name="Song Q."/>
            <person name="Yuan D."/>
            <person name="Jin S."/>
            <person name="Zhang L."/>
        </authorList>
    </citation>
    <scope>NUCLEOTIDE SEQUENCE [LARGE SCALE GENOMIC DNA]</scope>
    <source>
        <strain evidence="1">SQ_2022a</strain>
    </source>
</reference>
<comment type="caution">
    <text evidence="1">The sequence shown here is derived from an EMBL/GenBank/DDBJ whole genome shotgun (WGS) entry which is preliminary data.</text>
</comment>
<organism evidence="1 2">
    <name type="scientific">Camellia lanceoleosa</name>
    <dbReference type="NCBI Taxonomy" id="1840588"/>
    <lineage>
        <taxon>Eukaryota</taxon>
        <taxon>Viridiplantae</taxon>
        <taxon>Streptophyta</taxon>
        <taxon>Embryophyta</taxon>
        <taxon>Tracheophyta</taxon>
        <taxon>Spermatophyta</taxon>
        <taxon>Magnoliopsida</taxon>
        <taxon>eudicotyledons</taxon>
        <taxon>Gunneridae</taxon>
        <taxon>Pentapetalae</taxon>
        <taxon>asterids</taxon>
        <taxon>Ericales</taxon>
        <taxon>Theaceae</taxon>
        <taxon>Camellia</taxon>
    </lineage>
</organism>
<protein>
    <submittedName>
        <fullName evidence="1">Uncharacterized protein</fullName>
    </submittedName>
</protein>
<keyword evidence="2" id="KW-1185">Reference proteome</keyword>
<dbReference type="Proteomes" id="UP001060215">
    <property type="component" value="Chromosome 9"/>
</dbReference>
<proteinExistence type="predicted"/>
<name>A0ACC0GPN9_9ERIC</name>
<sequence length="80" mass="9442">MGLVLWCWWLCLFFKLASNIDEALWPSEVPEDKDDIAEDIVEELQNQMEQDYNIGAWALFVWSMRNLAVFLKFLRSKTLG</sequence>
<dbReference type="EMBL" id="CM045766">
    <property type="protein sequence ID" value="KAI8003100.1"/>
    <property type="molecule type" value="Genomic_DNA"/>
</dbReference>
<accession>A0ACC0GPN9</accession>
<gene>
    <name evidence="1" type="ORF">LOK49_LG08G00487</name>
</gene>
<evidence type="ECO:0000313" key="2">
    <source>
        <dbReference type="Proteomes" id="UP001060215"/>
    </source>
</evidence>